<feature type="domain" description="DAC" evidence="6">
    <location>
        <begin position="147"/>
        <end position="297"/>
    </location>
</feature>
<dbReference type="PROSITE" id="PS51794">
    <property type="entry name" value="DAC"/>
    <property type="match status" value="1"/>
</dbReference>
<dbReference type="RefSeq" id="WP_011189257.1">
    <property type="nucleotide sequence ID" value="NC_006138.1"/>
</dbReference>
<accession>Q6ALN0</accession>
<keyword evidence="3" id="KW-0548">Nucleotidyltransferase</keyword>
<evidence type="ECO:0000256" key="2">
    <source>
        <dbReference type="ARBA" id="ARBA00022679"/>
    </source>
</evidence>
<organism evidence="7 8">
    <name type="scientific">Desulfotalea psychrophila (strain LSv54 / DSM 12343)</name>
    <dbReference type="NCBI Taxonomy" id="177439"/>
    <lineage>
        <taxon>Bacteria</taxon>
        <taxon>Pseudomonadati</taxon>
        <taxon>Thermodesulfobacteriota</taxon>
        <taxon>Desulfobulbia</taxon>
        <taxon>Desulfobulbales</taxon>
        <taxon>Desulfocapsaceae</taxon>
        <taxon>Desulfotalea</taxon>
    </lineage>
</organism>
<reference evidence="8" key="1">
    <citation type="journal article" date="2004" name="Environ. Microbiol.">
        <title>The genome of Desulfotalea psychrophila, a sulfate-reducing bacterium from permanently cold Arctic sediments.</title>
        <authorList>
            <person name="Rabus R."/>
            <person name="Ruepp A."/>
            <person name="Frickey T."/>
            <person name="Rattei T."/>
            <person name="Fartmann B."/>
            <person name="Stark M."/>
            <person name="Bauer M."/>
            <person name="Zibat A."/>
            <person name="Lombardot T."/>
            <person name="Becker I."/>
            <person name="Amann J."/>
            <person name="Gellner K."/>
            <person name="Teeling H."/>
            <person name="Leuschner W.D."/>
            <person name="Gloeckner F.-O."/>
            <person name="Lupas A.N."/>
            <person name="Amann R."/>
            <person name="Klenk H.-P."/>
        </authorList>
    </citation>
    <scope>NUCLEOTIDE SEQUENCE [LARGE SCALE GENOMIC DNA]</scope>
    <source>
        <strain evidence="8">DSM 12343 / LSv54</strain>
    </source>
</reference>
<keyword evidence="8" id="KW-1185">Reference proteome</keyword>
<evidence type="ECO:0000256" key="4">
    <source>
        <dbReference type="ARBA" id="ARBA00022741"/>
    </source>
</evidence>
<dbReference type="InterPro" id="IPR003390">
    <property type="entry name" value="DNA_integrity_scan_DisA_N"/>
</dbReference>
<evidence type="ECO:0000259" key="6">
    <source>
        <dbReference type="PROSITE" id="PS51794"/>
    </source>
</evidence>
<dbReference type="eggNOG" id="COG1624">
    <property type="taxonomic scope" value="Bacteria"/>
</dbReference>
<comment type="catalytic activity">
    <reaction evidence="1">
        <text>2 ATP = 3',3'-c-di-AMP + 2 diphosphate</text>
        <dbReference type="Rhea" id="RHEA:35655"/>
        <dbReference type="ChEBI" id="CHEBI:30616"/>
        <dbReference type="ChEBI" id="CHEBI:33019"/>
        <dbReference type="ChEBI" id="CHEBI:71500"/>
        <dbReference type="EC" id="2.7.7.85"/>
    </reaction>
</comment>
<dbReference type="STRING" id="177439.DP2016"/>
<dbReference type="PANTHER" id="PTHR34185">
    <property type="entry name" value="DIADENYLATE CYCLASE"/>
    <property type="match status" value="1"/>
</dbReference>
<keyword evidence="4" id="KW-0547">Nucleotide-binding</keyword>
<dbReference type="Proteomes" id="UP000000602">
    <property type="component" value="Chromosome"/>
</dbReference>
<name>Q6ALN0_DESPS</name>
<dbReference type="GO" id="GO:0106408">
    <property type="term" value="F:diadenylate cyclase activity"/>
    <property type="evidence" value="ECO:0007669"/>
    <property type="project" value="UniProtKB-EC"/>
</dbReference>
<dbReference type="InterPro" id="IPR050338">
    <property type="entry name" value="DisA"/>
</dbReference>
<evidence type="ECO:0000313" key="7">
    <source>
        <dbReference type="EMBL" id="CAG36745.1"/>
    </source>
</evidence>
<dbReference type="KEGG" id="dps:DP2016"/>
<proteinExistence type="predicted"/>
<dbReference type="InterPro" id="IPR036888">
    <property type="entry name" value="DNA_integrity_DisA_N_sf"/>
</dbReference>
<dbReference type="InterPro" id="IPR048557">
    <property type="entry name" value="DACNK"/>
</dbReference>
<dbReference type="PANTHER" id="PTHR34185:SF1">
    <property type="entry name" value="DIADENYLATE CYCLASE"/>
    <property type="match status" value="1"/>
</dbReference>
<sequence length="375" mass="42679">MSQVDLIRQELELVNFPSKEILPLYPDLIETVTKAIYLAPHENKEPYWGIILSNNTPTSPHELVDDFKDSYCDGKRTFGFSSNGSNELKTVVFQREMNNIDLLELCNNKQTCIINRQGNTLKIYFNNTIYICENRVWKVLEKVDAQIVEIKKHYSAVDADLVRKLLTYSFHNLSTNKIGATIIYWLKDDFTSTYATLPDSISLDFNNENHQEILKQYLRNNDGAIVINSSGKIIGGKAHLSFSDDSKSFIQIKDKGTRHNSAARFSFDNSKSIVITVSEDGPVSVFSEGKNIANLSSIDPFEQNKIIHEIAEENDAMSYEDNFNITCSKCGKTFYVSVLTVSGWREWENERCDICGTEIHSAKCFTINSRLIKTI</sequence>
<evidence type="ECO:0000313" key="8">
    <source>
        <dbReference type="Proteomes" id="UP000000602"/>
    </source>
</evidence>
<dbReference type="GO" id="GO:0005524">
    <property type="term" value="F:ATP binding"/>
    <property type="evidence" value="ECO:0007669"/>
    <property type="project" value="UniProtKB-KW"/>
</dbReference>
<dbReference type="Pfam" id="PF21753">
    <property type="entry name" value="DACNK"/>
    <property type="match status" value="1"/>
</dbReference>
<dbReference type="SUPFAM" id="SSF143597">
    <property type="entry name" value="YojJ-like"/>
    <property type="match status" value="1"/>
</dbReference>
<keyword evidence="2" id="KW-0808">Transferase</keyword>
<evidence type="ECO:0000256" key="3">
    <source>
        <dbReference type="ARBA" id="ARBA00022695"/>
    </source>
</evidence>
<dbReference type="Gene3D" id="3.40.1700.10">
    <property type="entry name" value="DNA integrity scanning protein, DisA, N-terminal domain"/>
    <property type="match status" value="1"/>
</dbReference>
<gene>
    <name evidence="7" type="ordered locus">DP2016</name>
</gene>
<protein>
    <recommendedName>
        <fullName evidence="6">DAC domain-containing protein</fullName>
    </recommendedName>
</protein>
<dbReference type="EMBL" id="CR522870">
    <property type="protein sequence ID" value="CAG36745.1"/>
    <property type="molecule type" value="Genomic_DNA"/>
</dbReference>
<dbReference type="AlphaFoldDB" id="Q6ALN0"/>
<evidence type="ECO:0000256" key="5">
    <source>
        <dbReference type="ARBA" id="ARBA00022840"/>
    </source>
</evidence>
<dbReference type="Pfam" id="PF02457">
    <property type="entry name" value="DAC"/>
    <property type="match status" value="1"/>
</dbReference>
<dbReference type="OrthoDB" id="5526591at2"/>
<dbReference type="GO" id="GO:0004016">
    <property type="term" value="F:adenylate cyclase activity"/>
    <property type="evidence" value="ECO:0007669"/>
    <property type="project" value="TreeGrafter"/>
</dbReference>
<dbReference type="HOGENOM" id="CLU_737184_0_0_7"/>
<evidence type="ECO:0000256" key="1">
    <source>
        <dbReference type="ARBA" id="ARBA00000877"/>
    </source>
</evidence>
<keyword evidence="5" id="KW-0067">ATP-binding</keyword>